<dbReference type="EMBL" id="JAUSUH010000007">
    <property type="protein sequence ID" value="MDQ0348813.1"/>
    <property type="molecule type" value="Genomic_DNA"/>
</dbReference>
<dbReference type="Gene3D" id="2.60.120.10">
    <property type="entry name" value="Jelly Rolls"/>
    <property type="match status" value="2"/>
</dbReference>
<name>A0ABU0DK57_9HYPH</name>
<dbReference type="RefSeq" id="WP_307061957.1">
    <property type="nucleotide sequence ID" value="NZ_JAUSUH010000007.1"/>
</dbReference>
<dbReference type="InterPro" id="IPR011051">
    <property type="entry name" value="RmlC_Cupin_sf"/>
</dbReference>
<comment type="caution">
    <text evidence="3">The sequence shown here is derived from an EMBL/GenBank/DDBJ whole genome shotgun (WGS) entry which is preliminary data.</text>
</comment>
<dbReference type="EC" id="4.1.1.2" evidence="3"/>
<dbReference type="PANTHER" id="PTHR35848:SF9">
    <property type="entry name" value="SLL1358 PROTEIN"/>
    <property type="match status" value="1"/>
</dbReference>
<feature type="domain" description="Cupin type-1" evidence="2">
    <location>
        <begin position="191"/>
        <end position="333"/>
    </location>
</feature>
<proteinExistence type="predicted"/>
<dbReference type="SMART" id="SM00835">
    <property type="entry name" value="Cupin_1"/>
    <property type="match status" value="2"/>
</dbReference>
<feature type="domain" description="Cupin type-1" evidence="2">
    <location>
        <begin position="11"/>
        <end position="155"/>
    </location>
</feature>
<dbReference type="InterPro" id="IPR017774">
    <property type="entry name" value="Bicupin_oxalate_deCO2ase/Oxase"/>
</dbReference>
<dbReference type="GO" id="GO:0046564">
    <property type="term" value="F:oxalate decarboxylase activity"/>
    <property type="evidence" value="ECO:0007669"/>
    <property type="project" value="UniProtKB-EC"/>
</dbReference>
<keyword evidence="1" id="KW-0479">Metal-binding</keyword>
<protein>
    <submittedName>
        <fullName evidence="3">Oxalate decarboxylase</fullName>
        <ecNumber evidence="3">4.1.1.2</ecNumber>
    </submittedName>
</protein>
<organism evidence="3 4">
    <name type="scientific">Ancylobacter vacuolatus</name>
    <dbReference type="NCBI Taxonomy" id="223389"/>
    <lineage>
        <taxon>Bacteria</taxon>
        <taxon>Pseudomonadati</taxon>
        <taxon>Pseudomonadota</taxon>
        <taxon>Alphaproteobacteria</taxon>
        <taxon>Hyphomicrobiales</taxon>
        <taxon>Xanthobacteraceae</taxon>
        <taxon>Ancylobacter</taxon>
    </lineage>
</organism>
<dbReference type="SUPFAM" id="SSF51182">
    <property type="entry name" value="RmlC-like cupins"/>
    <property type="match status" value="1"/>
</dbReference>
<dbReference type="PANTHER" id="PTHR35848">
    <property type="entry name" value="OXALATE-BINDING PROTEIN"/>
    <property type="match status" value="1"/>
</dbReference>
<gene>
    <name evidence="3" type="ORF">J2S76_003247</name>
</gene>
<dbReference type="CDD" id="cd20304">
    <property type="entry name" value="cupin_OxDC_N"/>
    <property type="match status" value="1"/>
</dbReference>
<evidence type="ECO:0000259" key="2">
    <source>
        <dbReference type="SMART" id="SM00835"/>
    </source>
</evidence>
<dbReference type="Pfam" id="PF00190">
    <property type="entry name" value="Cupin_1"/>
    <property type="match status" value="2"/>
</dbReference>
<evidence type="ECO:0000313" key="3">
    <source>
        <dbReference type="EMBL" id="MDQ0348813.1"/>
    </source>
</evidence>
<evidence type="ECO:0000256" key="1">
    <source>
        <dbReference type="ARBA" id="ARBA00022723"/>
    </source>
</evidence>
<keyword evidence="3" id="KW-0456">Lyase</keyword>
<reference evidence="3 4" key="1">
    <citation type="submission" date="2023-07" db="EMBL/GenBank/DDBJ databases">
        <title>Genomic Encyclopedia of Type Strains, Phase IV (KMG-IV): sequencing the most valuable type-strain genomes for metagenomic binning, comparative biology and taxonomic classification.</title>
        <authorList>
            <person name="Goeker M."/>
        </authorList>
    </citation>
    <scope>NUCLEOTIDE SEQUENCE [LARGE SCALE GENOMIC DNA]</scope>
    <source>
        <strain evidence="3 4">DSM 1277</strain>
    </source>
</reference>
<evidence type="ECO:0000313" key="4">
    <source>
        <dbReference type="Proteomes" id="UP001238467"/>
    </source>
</evidence>
<dbReference type="NCBIfam" id="TIGR03404">
    <property type="entry name" value="bicupin_oxalic"/>
    <property type="match status" value="1"/>
</dbReference>
<dbReference type="CDD" id="cd20305">
    <property type="entry name" value="cupin_OxDC_C"/>
    <property type="match status" value="1"/>
</dbReference>
<keyword evidence="4" id="KW-1185">Reference proteome</keyword>
<dbReference type="InterPro" id="IPR051610">
    <property type="entry name" value="GPI/OXD"/>
</dbReference>
<dbReference type="InterPro" id="IPR014710">
    <property type="entry name" value="RmlC-like_jellyroll"/>
</dbReference>
<accession>A0ABU0DK57</accession>
<dbReference type="Proteomes" id="UP001238467">
    <property type="component" value="Unassembled WGS sequence"/>
</dbReference>
<dbReference type="InterPro" id="IPR006045">
    <property type="entry name" value="Cupin_1"/>
</dbReference>
<sequence>MSNADKLSFRYRLEQQPPRIGAGGVTRGASVREFPASIGIAGVSMRLAPGSMREMHWHANAAEWGYVVSGGCRTTLLNPDGSWETDTFGPGDIWYFPRGWGHSIQGIGPGECHFILIFDNGDFSEDHTFSVTDWLAHTPQAVVAQNLGLGADDIALLPKGEAYFAAGPVPDDSSFDAAARGTPALVSTHRYPLGAQQPRRVPGGGTQVYVTEKEFPISTSMAGSVLEIQPGAMRELHWHPSADEWQYYLEGSAEMGVFLAEGQVVIESFEQGDVGYAPMGSGHYIRNTGEGMLRVLVGFNNGLYESNDLSAWLASTPPDVLATNLNLPRATAERLPHRTLFMAPPIRA</sequence>